<dbReference type="EMBL" id="SDRB02003366">
    <property type="protein sequence ID" value="THG17924.1"/>
    <property type="molecule type" value="Genomic_DNA"/>
</dbReference>
<name>A0A4S4ENT3_CAMSN</name>
<dbReference type="Proteomes" id="UP000306102">
    <property type="component" value="Unassembled WGS sequence"/>
</dbReference>
<evidence type="ECO:0000259" key="1">
    <source>
        <dbReference type="PROSITE" id="PS51806"/>
    </source>
</evidence>
<keyword evidence="3" id="KW-1185">Reference proteome</keyword>
<dbReference type="InterPro" id="IPR025422">
    <property type="entry name" value="TGA_domain"/>
</dbReference>
<dbReference type="GO" id="GO:0006351">
    <property type="term" value="P:DNA-templated transcription"/>
    <property type="evidence" value="ECO:0007669"/>
    <property type="project" value="InterPro"/>
</dbReference>
<accession>A0A4S4ENT3</accession>
<evidence type="ECO:0000313" key="3">
    <source>
        <dbReference type="Proteomes" id="UP000306102"/>
    </source>
</evidence>
<comment type="caution">
    <text evidence="2">The sequence shown here is derived from an EMBL/GenBank/DDBJ whole genome shotgun (WGS) entry which is preliminary data.</text>
</comment>
<protein>
    <recommendedName>
        <fullName evidence="1">DOG1 domain-containing protein</fullName>
    </recommendedName>
</protein>
<dbReference type="PANTHER" id="PTHR46354">
    <property type="entry name" value="DOG1 DOMAIN-CONTAINING PROTEIN"/>
    <property type="match status" value="1"/>
</dbReference>
<dbReference type="InterPro" id="IPR051886">
    <property type="entry name" value="Seed_Dev/Stress_Resp_Reg"/>
</dbReference>
<dbReference type="GO" id="GO:0043565">
    <property type="term" value="F:sequence-specific DNA binding"/>
    <property type="evidence" value="ECO:0007669"/>
    <property type="project" value="InterPro"/>
</dbReference>
<dbReference type="Pfam" id="PF14144">
    <property type="entry name" value="DOG1"/>
    <property type="match status" value="1"/>
</dbReference>
<proteinExistence type="predicted"/>
<sequence>MLQELEEIEAVLEAVVEFGTVEVAEGVDGGVVGEEDGGGGGGVGGETWVFEDAAVEDEFEEEGVGAVPAESAVVGFVAEAVVGEVRAEVIEEREGGAVGKEVEVELRREVADVDPTVFAVCCVWIGLCGIDGIEEDEEEEEGEDGGGDDGFEFDGGHWWGVVVMGRKWGGGALFNCKKTSRPFKDFYIEWIETLKKIHLPLLRRSISTLSPPSSLLPTHVEMLHHHFQLYYDALDVAASNDIAQILFPDWRNSLEKPFLFLGDLHPYLFTNLLRSFLNDDEEDDKEIGFQIGEDLEFFDKPWHVVMAWKSPPKALMTKIDQIECGLRLMVPALVARARIAQAGFAKRAGAEWGRSQGRKEAASGEIREAVAAQMEEMRGVFIDANRLRRSILSDILSVTSVYQAALFLEGLAQFLVGFRDHELLGEFNRCKKVLN</sequence>
<reference evidence="2 3" key="1">
    <citation type="journal article" date="2018" name="Proc. Natl. Acad. Sci. U.S.A.">
        <title>Draft genome sequence of Camellia sinensis var. sinensis provides insights into the evolution of the tea genome and tea quality.</title>
        <authorList>
            <person name="Wei C."/>
            <person name="Yang H."/>
            <person name="Wang S."/>
            <person name="Zhao J."/>
            <person name="Liu C."/>
            <person name="Gao L."/>
            <person name="Xia E."/>
            <person name="Lu Y."/>
            <person name="Tai Y."/>
            <person name="She G."/>
            <person name="Sun J."/>
            <person name="Cao H."/>
            <person name="Tong W."/>
            <person name="Gao Q."/>
            <person name="Li Y."/>
            <person name="Deng W."/>
            <person name="Jiang X."/>
            <person name="Wang W."/>
            <person name="Chen Q."/>
            <person name="Zhang S."/>
            <person name="Li H."/>
            <person name="Wu J."/>
            <person name="Wang P."/>
            <person name="Li P."/>
            <person name="Shi C."/>
            <person name="Zheng F."/>
            <person name="Jian J."/>
            <person name="Huang B."/>
            <person name="Shan D."/>
            <person name="Shi M."/>
            <person name="Fang C."/>
            <person name="Yue Y."/>
            <person name="Li F."/>
            <person name="Li D."/>
            <person name="Wei S."/>
            <person name="Han B."/>
            <person name="Jiang C."/>
            <person name="Yin Y."/>
            <person name="Xia T."/>
            <person name="Zhang Z."/>
            <person name="Bennetzen J.L."/>
            <person name="Zhao S."/>
            <person name="Wan X."/>
        </authorList>
    </citation>
    <scope>NUCLEOTIDE SEQUENCE [LARGE SCALE GENOMIC DNA]</scope>
    <source>
        <strain evidence="3">cv. Shuchazao</strain>
        <tissue evidence="2">Leaf</tissue>
    </source>
</reference>
<dbReference type="AlphaFoldDB" id="A0A4S4ENT3"/>
<dbReference type="PANTHER" id="PTHR46354:SF9">
    <property type="entry name" value="PROTEIN INAPERTURATE POLLEN1"/>
    <property type="match status" value="1"/>
</dbReference>
<feature type="domain" description="DOG1" evidence="1">
    <location>
        <begin position="180"/>
        <end position="428"/>
    </location>
</feature>
<dbReference type="STRING" id="542762.A0A4S4ENT3"/>
<dbReference type="PROSITE" id="PS51806">
    <property type="entry name" value="DOG1"/>
    <property type="match status" value="1"/>
</dbReference>
<organism evidence="2 3">
    <name type="scientific">Camellia sinensis var. sinensis</name>
    <name type="common">China tea</name>
    <dbReference type="NCBI Taxonomy" id="542762"/>
    <lineage>
        <taxon>Eukaryota</taxon>
        <taxon>Viridiplantae</taxon>
        <taxon>Streptophyta</taxon>
        <taxon>Embryophyta</taxon>
        <taxon>Tracheophyta</taxon>
        <taxon>Spermatophyta</taxon>
        <taxon>Magnoliopsida</taxon>
        <taxon>eudicotyledons</taxon>
        <taxon>Gunneridae</taxon>
        <taxon>Pentapetalae</taxon>
        <taxon>asterids</taxon>
        <taxon>Ericales</taxon>
        <taxon>Theaceae</taxon>
        <taxon>Camellia</taxon>
    </lineage>
</organism>
<gene>
    <name evidence="2" type="ORF">TEA_019091</name>
</gene>
<evidence type="ECO:0000313" key="2">
    <source>
        <dbReference type="EMBL" id="THG17924.1"/>
    </source>
</evidence>